<name>A0A0F7LAM8_9VIRU</name>
<feature type="compositionally biased region" description="Basic residues" evidence="1">
    <location>
        <begin position="1"/>
        <end position="10"/>
    </location>
</feature>
<sequence>MTSRWPRTRSPRANDDAERVGAPSSSARTSTPESRPRLTREGCPSPTTLWT</sequence>
<evidence type="ECO:0000256" key="1">
    <source>
        <dbReference type="SAM" id="MobiDB-lite"/>
    </source>
</evidence>
<reference evidence="2" key="1">
    <citation type="journal article" date="2015" name="Front. Microbiol.">
        <title>Combining genomic sequencing methods to explore viral diversity and reveal potential virus-host interactions.</title>
        <authorList>
            <person name="Chow C.E."/>
            <person name="Winget D.M."/>
            <person name="White R.A.III."/>
            <person name="Hallam S.J."/>
            <person name="Suttle C.A."/>
        </authorList>
    </citation>
    <scope>NUCLEOTIDE SEQUENCE</scope>
    <source>
        <strain evidence="2">Oxic1_6</strain>
    </source>
</reference>
<dbReference type="EMBL" id="KR029601">
    <property type="protein sequence ID" value="AKH48216.1"/>
    <property type="molecule type" value="Genomic_DNA"/>
</dbReference>
<feature type="region of interest" description="Disordered" evidence="1">
    <location>
        <begin position="1"/>
        <end position="51"/>
    </location>
</feature>
<accession>A0A0F7LAM8</accession>
<organism evidence="2">
    <name type="scientific">uncultured marine virus</name>
    <dbReference type="NCBI Taxonomy" id="186617"/>
    <lineage>
        <taxon>Viruses</taxon>
        <taxon>environmental samples</taxon>
    </lineage>
</organism>
<evidence type="ECO:0000313" key="2">
    <source>
        <dbReference type="EMBL" id="AKH48216.1"/>
    </source>
</evidence>
<protein>
    <submittedName>
        <fullName evidence="2">Uncharacterized protein</fullName>
    </submittedName>
</protein>
<proteinExistence type="predicted"/>
<feature type="compositionally biased region" description="Polar residues" evidence="1">
    <location>
        <begin position="23"/>
        <end position="33"/>
    </location>
</feature>
<reference evidence="2" key="2">
    <citation type="submission" date="2015-03" db="EMBL/GenBank/DDBJ databases">
        <authorList>
            <person name="Chow C.-E.T."/>
            <person name="Winget D.M."/>
            <person name="White R.A.III."/>
            <person name="Hallam S.J."/>
            <person name="Suttle C.A."/>
        </authorList>
    </citation>
    <scope>NUCLEOTIDE SEQUENCE</scope>
    <source>
        <strain evidence="2">Oxic1_6</strain>
    </source>
</reference>